<comment type="subcellular location">
    <subcellularLocation>
        <location evidence="1">Endoplasmic reticulum</location>
    </subcellularLocation>
</comment>
<evidence type="ECO:0000256" key="4">
    <source>
        <dbReference type="RuleBase" id="RU000363"/>
    </source>
</evidence>
<dbReference type="EMBL" id="CP022163">
    <property type="protein sequence ID" value="ATB27634.1"/>
    <property type="molecule type" value="Genomic_DNA"/>
</dbReference>
<dbReference type="SUPFAM" id="SSF51735">
    <property type="entry name" value="NAD(P)-binding Rossmann-fold domains"/>
    <property type="match status" value="1"/>
</dbReference>
<dbReference type="PRINTS" id="PR00081">
    <property type="entry name" value="GDHRDH"/>
</dbReference>
<dbReference type="KEGG" id="mbd:MEBOL_001078"/>
<dbReference type="Pfam" id="PF00106">
    <property type="entry name" value="adh_short"/>
    <property type="match status" value="1"/>
</dbReference>
<sequence length="274" mass="28989">MGKDKGLAVVTGASSGIGAVYAERLAARGHPLLLVARRPDRLARLQEELSREHGVSVKTLVADLESPSGLADVEKRVAADDVALLVNNAGAGGLGKSAEMTADQLERIIKLNITAVTRLSHAALTSFRKRDAGALVNIGSVVAHLPSAGSAVYSASKAYVLNFTRSLQMEYAGRPIRIQLVMPGPIRTEFFSSQGLSDSVFPTEAYLTAEQLVDAALAGLEAGEEVTVPSMPDVRTWNSLETARVAFMKAIMSGEVASRYHLTPQGSRPVRPGA</sequence>
<dbReference type="AlphaFoldDB" id="A0A250I6Z6"/>
<dbReference type="InterPro" id="IPR051019">
    <property type="entry name" value="VLCFA-Steroid_DH"/>
</dbReference>
<name>A0A250I6Z6_9BACT</name>
<evidence type="ECO:0000313" key="7">
    <source>
        <dbReference type="Proteomes" id="UP000217289"/>
    </source>
</evidence>
<dbReference type="InterPro" id="IPR036291">
    <property type="entry name" value="NAD(P)-bd_dom_sf"/>
</dbReference>
<dbReference type="InterPro" id="IPR020904">
    <property type="entry name" value="Sc_DH/Rdtase_CS"/>
</dbReference>
<dbReference type="InterPro" id="IPR002347">
    <property type="entry name" value="SDR_fam"/>
</dbReference>
<dbReference type="SMART" id="SM00822">
    <property type="entry name" value="PKS_KR"/>
    <property type="match status" value="1"/>
</dbReference>
<protein>
    <submittedName>
        <fullName evidence="6">SDR family oxidoreductase</fullName>
    </submittedName>
</protein>
<dbReference type="PRINTS" id="PR00080">
    <property type="entry name" value="SDRFAMILY"/>
</dbReference>
<dbReference type="PROSITE" id="PS00061">
    <property type="entry name" value="ADH_SHORT"/>
    <property type="match status" value="1"/>
</dbReference>
<dbReference type="PANTHER" id="PTHR43899">
    <property type="entry name" value="RH59310P"/>
    <property type="match status" value="1"/>
</dbReference>
<comment type="similarity">
    <text evidence="2 4">Belongs to the short-chain dehydrogenases/reductases (SDR) family.</text>
</comment>
<dbReference type="InterPro" id="IPR057326">
    <property type="entry name" value="KR_dom"/>
</dbReference>
<keyword evidence="3" id="KW-0560">Oxidoreductase</keyword>
<evidence type="ECO:0000256" key="2">
    <source>
        <dbReference type="ARBA" id="ARBA00006484"/>
    </source>
</evidence>
<feature type="domain" description="Ketoreductase" evidence="5">
    <location>
        <begin position="6"/>
        <end position="189"/>
    </location>
</feature>
<dbReference type="Proteomes" id="UP000217289">
    <property type="component" value="Chromosome"/>
</dbReference>
<dbReference type="PIRSF" id="PIRSF000126">
    <property type="entry name" value="11-beta-HSD1"/>
    <property type="match status" value="1"/>
</dbReference>
<dbReference type="GO" id="GO:0016491">
    <property type="term" value="F:oxidoreductase activity"/>
    <property type="evidence" value="ECO:0007669"/>
    <property type="project" value="UniProtKB-KW"/>
</dbReference>
<evidence type="ECO:0000259" key="5">
    <source>
        <dbReference type="SMART" id="SM00822"/>
    </source>
</evidence>
<reference evidence="6 7" key="1">
    <citation type="submission" date="2017-06" db="EMBL/GenBank/DDBJ databases">
        <authorList>
            <person name="Kim H.J."/>
            <person name="Triplett B.A."/>
        </authorList>
    </citation>
    <scope>NUCLEOTIDE SEQUENCE [LARGE SCALE GENOMIC DNA]</scope>
    <source>
        <strain evidence="6 7">DSM 14713</strain>
    </source>
</reference>
<proteinExistence type="inferred from homology"/>
<keyword evidence="7" id="KW-1185">Reference proteome</keyword>
<dbReference type="PANTHER" id="PTHR43899:SF13">
    <property type="entry name" value="RH59310P"/>
    <property type="match status" value="1"/>
</dbReference>
<evidence type="ECO:0000313" key="6">
    <source>
        <dbReference type="EMBL" id="ATB27634.1"/>
    </source>
</evidence>
<organism evidence="6 7">
    <name type="scientific">Melittangium boletus DSM 14713</name>
    <dbReference type="NCBI Taxonomy" id="1294270"/>
    <lineage>
        <taxon>Bacteria</taxon>
        <taxon>Pseudomonadati</taxon>
        <taxon>Myxococcota</taxon>
        <taxon>Myxococcia</taxon>
        <taxon>Myxococcales</taxon>
        <taxon>Cystobacterineae</taxon>
        <taxon>Archangiaceae</taxon>
        <taxon>Melittangium</taxon>
    </lineage>
</organism>
<dbReference type="Gene3D" id="3.40.50.720">
    <property type="entry name" value="NAD(P)-binding Rossmann-like Domain"/>
    <property type="match status" value="1"/>
</dbReference>
<evidence type="ECO:0000256" key="1">
    <source>
        <dbReference type="ARBA" id="ARBA00004240"/>
    </source>
</evidence>
<accession>A0A250I6Z6</accession>
<evidence type="ECO:0000256" key="3">
    <source>
        <dbReference type="ARBA" id="ARBA00023002"/>
    </source>
</evidence>
<gene>
    <name evidence="6" type="ORF">MEBOL_001078</name>
</gene>
<dbReference type="OrthoDB" id="9789083at2"/>